<evidence type="ECO:0000313" key="3">
    <source>
        <dbReference type="Proteomes" id="UP000673383"/>
    </source>
</evidence>
<dbReference type="EMBL" id="JAFICZ010000001">
    <property type="protein sequence ID" value="MBP1291796.1"/>
    <property type="molecule type" value="Genomic_DNA"/>
</dbReference>
<comment type="caution">
    <text evidence="1">The sequence shown here is derived from an EMBL/GenBank/DDBJ whole genome shotgun (WGS) entry which is preliminary data.</text>
</comment>
<dbReference type="Proteomes" id="UP001565471">
    <property type="component" value="Unassembled WGS sequence"/>
</dbReference>
<organism evidence="1 3">
    <name type="scientific">Bradyrhizobium elkanii</name>
    <dbReference type="NCBI Taxonomy" id="29448"/>
    <lineage>
        <taxon>Bacteria</taxon>
        <taxon>Pseudomonadati</taxon>
        <taxon>Pseudomonadota</taxon>
        <taxon>Alphaproteobacteria</taxon>
        <taxon>Hyphomicrobiales</taxon>
        <taxon>Nitrobacteraceae</taxon>
        <taxon>Bradyrhizobium</taxon>
    </lineage>
</organism>
<name>A0A4Y3ZU06_BRAEL</name>
<accession>A0A4Y3ZU06</accession>
<dbReference type="GeneID" id="92963834"/>
<gene>
    <name evidence="2" type="ORF">ABIF29_009686</name>
    <name evidence="1" type="ORF">JOH49_001549</name>
</gene>
<evidence type="ECO:0000313" key="4">
    <source>
        <dbReference type="Proteomes" id="UP001565471"/>
    </source>
</evidence>
<reference evidence="1" key="1">
    <citation type="submission" date="2021-02" db="EMBL/GenBank/DDBJ databases">
        <title>Genomic Encyclopedia of Type Strains, Phase IV (KMG-V): Genome sequencing to study the core and pangenomes of soil and plant-associated prokaryotes.</title>
        <authorList>
            <person name="Whitman W."/>
        </authorList>
    </citation>
    <scope>NUCLEOTIDE SEQUENCE</scope>
    <source>
        <strain evidence="1">USDA 406</strain>
    </source>
</reference>
<protein>
    <submittedName>
        <fullName evidence="1">Uncharacterized protein</fullName>
    </submittedName>
</protein>
<sequence length="52" mass="5921">MTFDIRGSIKNTKISSNLYVVFEEPISNATDSFLIRKHEDASETDMLVEIDV</sequence>
<keyword evidence="4" id="KW-1185">Reference proteome</keyword>
<evidence type="ECO:0000313" key="1">
    <source>
        <dbReference type="EMBL" id="MBP1291796.1"/>
    </source>
</evidence>
<proteinExistence type="predicted"/>
<dbReference type="EMBL" id="JBGBZA010000002">
    <property type="protein sequence ID" value="MEY9322887.1"/>
    <property type="molecule type" value="Genomic_DNA"/>
</dbReference>
<reference evidence="2 4" key="2">
    <citation type="submission" date="2024-07" db="EMBL/GenBank/DDBJ databases">
        <title>Genomic Encyclopedia of Type Strains, Phase V (KMG-V): Genome sequencing to study the core and pangenomes of soil and plant-associated prokaryotes.</title>
        <authorList>
            <person name="Whitman W."/>
        </authorList>
    </citation>
    <scope>NUCLEOTIDE SEQUENCE [LARGE SCALE GENOMIC DNA]</scope>
    <source>
        <strain evidence="2 4">USDA 415</strain>
    </source>
</reference>
<evidence type="ECO:0000313" key="2">
    <source>
        <dbReference type="EMBL" id="MEY9322887.1"/>
    </source>
</evidence>
<dbReference type="AlphaFoldDB" id="A0A4Y3ZU06"/>
<dbReference type="RefSeq" id="WP_016839828.1">
    <property type="nucleotide sequence ID" value="NZ_BJNL01000079.1"/>
</dbReference>
<dbReference type="Proteomes" id="UP000673383">
    <property type="component" value="Unassembled WGS sequence"/>
</dbReference>